<comment type="function">
    <text evidence="10">One of several proteins that assist in the late maturation steps of the functional core of the 30S ribosomal subunit. Helps release RbfA from mature subunits. May play a role in the assembly of ribosomal proteins into the subunit. Circularly permuted GTPase that catalyzes slow GTP hydrolysis, GTPase activity is stimulated by the 30S ribosomal subunit.</text>
</comment>
<evidence type="ECO:0000256" key="5">
    <source>
        <dbReference type="ARBA" id="ARBA00022741"/>
    </source>
</evidence>
<keyword evidence="4 10" id="KW-0699">rRNA-binding</keyword>
<sequence length="303" mass="33800">MNSKGKEGTIIKGYSGFYYVLAEETLFTCSLRGKFRQKEKGQTFLPGDRVIISSFDDQKGAIEEVLPRKNELLRPTIANVDQALLVFSLTSPNPDFTLIDRLLLFTYLEQIEPVLIWTKGDLATEEGITKAQERFIPTKVKQIVVSTKTMEGIDGVKAILKEKITVLAGPSGVGKSTLLNAIEPGLALKTGEVSKKTGRGKHTTRHVELLRLSFGALVADTPGFSTLQVPDIKGTDLAQLFPDMAEYAGRCRFTSCLHRTEPDCAVREALEQALIHPRRYENYLLILEEVMEKDRRKGKGRKE</sequence>
<protein>
    <recommendedName>
        <fullName evidence="10">Small ribosomal subunit biogenesis GTPase RsgA</fullName>
        <ecNumber evidence="10">3.6.1.-</ecNumber>
    </recommendedName>
</protein>
<feature type="binding site" evidence="10">
    <location>
        <position position="258"/>
    </location>
    <ligand>
        <name>Zn(2+)</name>
        <dbReference type="ChEBI" id="CHEBI:29105"/>
    </ligand>
</feature>
<dbReference type="EMBL" id="CP045875">
    <property type="protein sequence ID" value="QGG47985.1"/>
    <property type="molecule type" value="Genomic_DNA"/>
</dbReference>
<evidence type="ECO:0000256" key="8">
    <source>
        <dbReference type="ARBA" id="ARBA00022884"/>
    </source>
</evidence>
<comment type="subunit">
    <text evidence="10">Monomer. Associates with 30S ribosomal subunit, binds 16S rRNA.</text>
</comment>
<dbReference type="PROSITE" id="PS50936">
    <property type="entry name" value="ENGC_GTPASE"/>
    <property type="match status" value="1"/>
</dbReference>
<dbReference type="InterPro" id="IPR027417">
    <property type="entry name" value="P-loop_NTPase"/>
</dbReference>
<dbReference type="CDD" id="cd04466">
    <property type="entry name" value="S1_YloQ_GTPase"/>
    <property type="match status" value="1"/>
</dbReference>
<dbReference type="PANTHER" id="PTHR32120:SF11">
    <property type="entry name" value="SMALL RIBOSOMAL SUBUNIT BIOGENESIS GTPASE RSGA 1, MITOCHONDRIAL-RELATED"/>
    <property type="match status" value="1"/>
</dbReference>
<dbReference type="InterPro" id="IPR031944">
    <property type="entry name" value="RsgA_N"/>
</dbReference>
<dbReference type="SUPFAM" id="SSF52540">
    <property type="entry name" value="P-loop containing nucleoside triphosphate hydrolases"/>
    <property type="match status" value="1"/>
</dbReference>
<dbReference type="RefSeq" id="WP_153725263.1">
    <property type="nucleotide sequence ID" value="NZ_CP045875.1"/>
</dbReference>
<comment type="cofactor">
    <cofactor evidence="10">
        <name>Zn(2+)</name>
        <dbReference type="ChEBI" id="CHEBI:29105"/>
    </cofactor>
    <text evidence="10">Binds 1 zinc ion per subunit.</text>
</comment>
<comment type="subcellular location">
    <subcellularLocation>
        <location evidence="10">Cytoplasm</location>
    </subcellularLocation>
</comment>
<evidence type="ECO:0000256" key="4">
    <source>
        <dbReference type="ARBA" id="ARBA00022730"/>
    </source>
</evidence>
<dbReference type="GO" id="GO:0042274">
    <property type="term" value="P:ribosomal small subunit biogenesis"/>
    <property type="evidence" value="ECO:0007669"/>
    <property type="project" value="UniProtKB-UniRule"/>
</dbReference>
<dbReference type="InterPro" id="IPR012340">
    <property type="entry name" value="NA-bd_OB-fold"/>
</dbReference>
<keyword evidence="2 10" id="KW-0690">Ribosome biogenesis</keyword>
<feature type="binding site" evidence="10">
    <location>
        <position position="251"/>
    </location>
    <ligand>
        <name>Zn(2+)</name>
        <dbReference type="ChEBI" id="CHEBI:29105"/>
    </ligand>
</feature>
<feature type="domain" description="EngC GTPase" evidence="11">
    <location>
        <begin position="78"/>
        <end position="225"/>
    </location>
</feature>
<feature type="domain" description="CP-type G" evidence="12">
    <location>
        <begin position="69"/>
        <end position="227"/>
    </location>
</feature>
<dbReference type="AlphaFoldDB" id="A0A5Q2N5Y9"/>
<keyword evidence="7 10" id="KW-0862">Zinc</keyword>
<dbReference type="GO" id="GO:0005525">
    <property type="term" value="F:GTP binding"/>
    <property type="evidence" value="ECO:0007669"/>
    <property type="project" value="UniProtKB-UniRule"/>
</dbReference>
<keyword evidence="6 10" id="KW-0378">Hydrolase</keyword>
<dbReference type="Pfam" id="PF03193">
    <property type="entry name" value="RsgA_GTPase"/>
    <property type="match status" value="1"/>
</dbReference>
<dbReference type="InterPro" id="IPR004881">
    <property type="entry name" value="Ribosome_biogen_GTPase_RsgA"/>
</dbReference>
<comment type="similarity">
    <text evidence="10">Belongs to the TRAFAC class YlqF/YawG GTPase family. RsgA subfamily.</text>
</comment>
<evidence type="ECO:0000313" key="13">
    <source>
        <dbReference type="EMBL" id="QGG47985.1"/>
    </source>
</evidence>
<evidence type="ECO:0000256" key="10">
    <source>
        <dbReference type="HAMAP-Rule" id="MF_01820"/>
    </source>
</evidence>
<dbReference type="PANTHER" id="PTHR32120">
    <property type="entry name" value="SMALL RIBOSOMAL SUBUNIT BIOGENESIS GTPASE RSGA"/>
    <property type="match status" value="1"/>
</dbReference>
<name>A0A5Q2N5Y9_9FIRM</name>
<keyword evidence="5 10" id="KW-0547">Nucleotide-binding</keyword>
<dbReference type="HAMAP" id="MF_01820">
    <property type="entry name" value="GTPase_RsgA"/>
    <property type="match status" value="1"/>
</dbReference>
<dbReference type="SUPFAM" id="SSF50249">
    <property type="entry name" value="Nucleic acid-binding proteins"/>
    <property type="match status" value="1"/>
</dbReference>
<reference evidence="14" key="1">
    <citation type="submission" date="2019-11" db="EMBL/GenBank/DDBJ databases">
        <title>Genome sequence of Heliorestis convoluta strain HH, an alkaliphilic and minimalistic phototrophic bacterium from a soda lake in Egypt.</title>
        <authorList>
            <person name="Dewey E.D."/>
            <person name="Stokes L.M."/>
            <person name="Burchell B.M."/>
            <person name="Shaffer K.N."/>
            <person name="Huntington A.M."/>
            <person name="Baker J.M."/>
            <person name="Nadendla S."/>
            <person name="Giglio M.G."/>
            <person name="Touchman J.W."/>
            <person name="Blankenship R.E."/>
            <person name="Madigan M.T."/>
            <person name="Sattley W.M."/>
        </authorList>
    </citation>
    <scope>NUCLEOTIDE SEQUENCE [LARGE SCALE GENOMIC DNA]</scope>
    <source>
        <strain evidence="14">HH</strain>
    </source>
</reference>
<dbReference type="InterPro" id="IPR030378">
    <property type="entry name" value="G_CP_dom"/>
</dbReference>
<organism evidence="13 14">
    <name type="scientific">Heliorestis convoluta</name>
    <dbReference type="NCBI Taxonomy" id="356322"/>
    <lineage>
        <taxon>Bacteria</taxon>
        <taxon>Bacillati</taxon>
        <taxon>Bacillota</taxon>
        <taxon>Clostridia</taxon>
        <taxon>Eubacteriales</taxon>
        <taxon>Heliobacteriaceae</taxon>
        <taxon>Heliorestis</taxon>
    </lineage>
</organism>
<dbReference type="Gene3D" id="2.40.50.140">
    <property type="entry name" value="Nucleic acid-binding proteins"/>
    <property type="match status" value="1"/>
</dbReference>
<dbReference type="CDD" id="cd01854">
    <property type="entry name" value="YjeQ_EngC"/>
    <property type="match status" value="1"/>
</dbReference>
<keyword evidence="8 10" id="KW-0694">RNA-binding</keyword>
<dbReference type="Gene3D" id="3.40.50.300">
    <property type="entry name" value="P-loop containing nucleotide triphosphate hydrolases"/>
    <property type="match status" value="1"/>
</dbReference>
<dbReference type="GO" id="GO:0003924">
    <property type="term" value="F:GTPase activity"/>
    <property type="evidence" value="ECO:0007669"/>
    <property type="project" value="UniProtKB-UniRule"/>
</dbReference>
<dbReference type="Pfam" id="PF16745">
    <property type="entry name" value="RsgA_N"/>
    <property type="match status" value="1"/>
</dbReference>
<accession>A0A5Q2N5Y9</accession>
<dbReference type="Gene3D" id="1.10.40.50">
    <property type="entry name" value="Probable gtpase engc, domain 3"/>
    <property type="match status" value="1"/>
</dbReference>
<evidence type="ECO:0000259" key="12">
    <source>
        <dbReference type="PROSITE" id="PS51721"/>
    </source>
</evidence>
<keyword evidence="1 10" id="KW-0963">Cytoplasm</keyword>
<proteinExistence type="inferred from homology"/>
<dbReference type="GO" id="GO:0005737">
    <property type="term" value="C:cytoplasm"/>
    <property type="evidence" value="ECO:0007669"/>
    <property type="project" value="UniProtKB-SubCell"/>
</dbReference>
<dbReference type="InterPro" id="IPR010914">
    <property type="entry name" value="RsgA_GTPase_dom"/>
</dbReference>
<evidence type="ECO:0000256" key="6">
    <source>
        <dbReference type="ARBA" id="ARBA00022801"/>
    </source>
</evidence>
<keyword evidence="14" id="KW-1185">Reference proteome</keyword>
<feature type="binding site" evidence="10">
    <location>
        <begin position="169"/>
        <end position="177"/>
    </location>
    <ligand>
        <name>GTP</name>
        <dbReference type="ChEBI" id="CHEBI:37565"/>
    </ligand>
</feature>
<dbReference type="NCBIfam" id="TIGR00157">
    <property type="entry name" value="ribosome small subunit-dependent GTPase A"/>
    <property type="match status" value="1"/>
</dbReference>
<dbReference type="Proteomes" id="UP000366051">
    <property type="component" value="Chromosome"/>
</dbReference>
<feature type="binding site" evidence="10">
    <location>
        <begin position="118"/>
        <end position="121"/>
    </location>
    <ligand>
        <name>GTP</name>
        <dbReference type="ChEBI" id="CHEBI:37565"/>
    </ligand>
</feature>
<feature type="binding site" evidence="10">
    <location>
        <position position="264"/>
    </location>
    <ligand>
        <name>Zn(2+)</name>
        <dbReference type="ChEBI" id="CHEBI:29105"/>
    </ligand>
</feature>
<feature type="binding site" evidence="10">
    <location>
        <position position="256"/>
    </location>
    <ligand>
        <name>Zn(2+)</name>
        <dbReference type="ChEBI" id="CHEBI:29105"/>
    </ligand>
</feature>
<dbReference type="PROSITE" id="PS51721">
    <property type="entry name" value="G_CP"/>
    <property type="match status" value="1"/>
</dbReference>
<dbReference type="KEGG" id="hcv:FTV88_1887"/>
<dbReference type="GO" id="GO:0019843">
    <property type="term" value="F:rRNA binding"/>
    <property type="evidence" value="ECO:0007669"/>
    <property type="project" value="UniProtKB-KW"/>
</dbReference>
<dbReference type="OrthoDB" id="9809485at2"/>
<evidence type="ECO:0000256" key="3">
    <source>
        <dbReference type="ARBA" id="ARBA00022723"/>
    </source>
</evidence>
<evidence type="ECO:0000256" key="9">
    <source>
        <dbReference type="ARBA" id="ARBA00023134"/>
    </source>
</evidence>
<evidence type="ECO:0000256" key="7">
    <source>
        <dbReference type="ARBA" id="ARBA00022833"/>
    </source>
</evidence>
<gene>
    <name evidence="10 13" type="primary">rsgA</name>
    <name evidence="13" type="ORF">FTV88_1887</name>
</gene>
<evidence type="ECO:0000259" key="11">
    <source>
        <dbReference type="PROSITE" id="PS50936"/>
    </source>
</evidence>
<evidence type="ECO:0000313" key="14">
    <source>
        <dbReference type="Proteomes" id="UP000366051"/>
    </source>
</evidence>
<dbReference type="EC" id="3.6.1.-" evidence="10"/>
<keyword evidence="3 10" id="KW-0479">Metal-binding</keyword>
<keyword evidence="9 10" id="KW-0342">GTP-binding</keyword>
<evidence type="ECO:0000256" key="1">
    <source>
        <dbReference type="ARBA" id="ARBA00022490"/>
    </source>
</evidence>
<evidence type="ECO:0000256" key="2">
    <source>
        <dbReference type="ARBA" id="ARBA00022517"/>
    </source>
</evidence>
<dbReference type="GO" id="GO:0046872">
    <property type="term" value="F:metal ion binding"/>
    <property type="evidence" value="ECO:0007669"/>
    <property type="project" value="UniProtKB-KW"/>
</dbReference>